<comment type="caution">
    <text evidence="2">The sequence shown here is derived from an EMBL/GenBank/DDBJ whole genome shotgun (WGS) entry which is preliminary data.</text>
</comment>
<keyword evidence="3" id="KW-1185">Reference proteome</keyword>
<proteinExistence type="predicted"/>
<name>A0A4Y2AW04_ARAVE</name>
<evidence type="ECO:0000256" key="1">
    <source>
        <dbReference type="SAM" id="SignalP"/>
    </source>
</evidence>
<dbReference type="Proteomes" id="UP000499080">
    <property type="component" value="Unassembled WGS sequence"/>
</dbReference>
<gene>
    <name evidence="2" type="ORF">AVEN_110659_1</name>
</gene>
<dbReference type="AlphaFoldDB" id="A0A4Y2AW04"/>
<sequence>MFAKLLLLLIPLSYLPTTQRQEGRSIICSTFSKVKPVFFIQTSIKNLFPSFISLLSVECNASDPIPKSRPAFSQIATSVTEHHLPPAMREFKTSQSSTVHPASTSLPHLTTLFLWRWKVSFPSSTFNFACSLVQLLLMNSELL</sequence>
<protein>
    <recommendedName>
        <fullName evidence="4">Secreted protein</fullName>
    </recommendedName>
</protein>
<accession>A0A4Y2AW04</accession>
<feature type="signal peptide" evidence="1">
    <location>
        <begin position="1"/>
        <end position="20"/>
    </location>
</feature>
<reference evidence="2 3" key="1">
    <citation type="journal article" date="2019" name="Sci. Rep.">
        <title>Orb-weaving spider Araneus ventricosus genome elucidates the spidroin gene catalogue.</title>
        <authorList>
            <person name="Kono N."/>
            <person name="Nakamura H."/>
            <person name="Ohtoshi R."/>
            <person name="Moran D.A.P."/>
            <person name="Shinohara A."/>
            <person name="Yoshida Y."/>
            <person name="Fujiwara M."/>
            <person name="Mori M."/>
            <person name="Tomita M."/>
            <person name="Arakawa K."/>
        </authorList>
    </citation>
    <scope>NUCLEOTIDE SEQUENCE [LARGE SCALE GENOMIC DNA]</scope>
</reference>
<dbReference type="EMBL" id="BGPR01000032">
    <property type="protein sequence ID" value="GBL83345.1"/>
    <property type="molecule type" value="Genomic_DNA"/>
</dbReference>
<organism evidence="2 3">
    <name type="scientific">Araneus ventricosus</name>
    <name type="common">Orbweaver spider</name>
    <name type="synonym">Epeira ventricosa</name>
    <dbReference type="NCBI Taxonomy" id="182803"/>
    <lineage>
        <taxon>Eukaryota</taxon>
        <taxon>Metazoa</taxon>
        <taxon>Ecdysozoa</taxon>
        <taxon>Arthropoda</taxon>
        <taxon>Chelicerata</taxon>
        <taxon>Arachnida</taxon>
        <taxon>Araneae</taxon>
        <taxon>Araneomorphae</taxon>
        <taxon>Entelegynae</taxon>
        <taxon>Araneoidea</taxon>
        <taxon>Araneidae</taxon>
        <taxon>Araneus</taxon>
    </lineage>
</organism>
<evidence type="ECO:0000313" key="3">
    <source>
        <dbReference type="Proteomes" id="UP000499080"/>
    </source>
</evidence>
<evidence type="ECO:0000313" key="2">
    <source>
        <dbReference type="EMBL" id="GBL83345.1"/>
    </source>
</evidence>
<keyword evidence="1" id="KW-0732">Signal</keyword>
<feature type="chain" id="PRO_5021436945" description="Secreted protein" evidence="1">
    <location>
        <begin position="21"/>
        <end position="143"/>
    </location>
</feature>
<evidence type="ECO:0008006" key="4">
    <source>
        <dbReference type="Google" id="ProtNLM"/>
    </source>
</evidence>